<evidence type="ECO:0000313" key="16">
    <source>
        <dbReference type="Proteomes" id="UP000325081"/>
    </source>
</evidence>
<evidence type="ECO:0000256" key="2">
    <source>
        <dbReference type="ARBA" id="ARBA00010794"/>
    </source>
</evidence>
<evidence type="ECO:0000256" key="6">
    <source>
        <dbReference type="ARBA" id="ARBA00022692"/>
    </source>
</evidence>
<evidence type="ECO:0000256" key="5">
    <source>
        <dbReference type="ARBA" id="ARBA00022679"/>
    </source>
</evidence>
<accession>A0A5A7R0M5</accession>
<comment type="similarity">
    <text evidence="2">Belongs to the polyprenol kinase family.</text>
</comment>
<dbReference type="EMBL" id="BKCP01009626">
    <property type="protein sequence ID" value="GER51235.1"/>
    <property type="molecule type" value="Genomic_DNA"/>
</dbReference>
<evidence type="ECO:0000256" key="1">
    <source>
        <dbReference type="ARBA" id="ARBA00004508"/>
    </source>
</evidence>
<protein>
    <recommendedName>
        <fullName evidence="12">phytol kinase</fullName>
        <ecNumber evidence="12">2.7.1.182</ecNumber>
    </recommendedName>
</protein>
<organism evidence="15 16">
    <name type="scientific">Striga asiatica</name>
    <name type="common">Asiatic witchweed</name>
    <name type="synonym">Buchnera asiatica</name>
    <dbReference type="NCBI Taxonomy" id="4170"/>
    <lineage>
        <taxon>Eukaryota</taxon>
        <taxon>Viridiplantae</taxon>
        <taxon>Streptophyta</taxon>
        <taxon>Embryophyta</taxon>
        <taxon>Tracheophyta</taxon>
        <taxon>Spermatophyta</taxon>
        <taxon>Magnoliopsida</taxon>
        <taxon>eudicotyledons</taxon>
        <taxon>Gunneridae</taxon>
        <taxon>Pentapetalae</taxon>
        <taxon>asterids</taxon>
        <taxon>lamiids</taxon>
        <taxon>Lamiales</taxon>
        <taxon>Orobanchaceae</taxon>
        <taxon>Buchnereae</taxon>
        <taxon>Striga</taxon>
    </lineage>
</organism>
<dbReference type="EC" id="2.7.1.182" evidence="12"/>
<dbReference type="Proteomes" id="UP000325081">
    <property type="component" value="Unassembled WGS sequence"/>
</dbReference>
<feature type="transmembrane region" description="Helical" evidence="14">
    <location>
        <begin position="148"/>
        <end position="168"/>
    </location>
</feature>
<feature type="transmembrane region" description="Helical" evidence="14">
    <location>
        <begin position="220"/>
        <end position="239"/>
    </location>
</feature>
<comment type="caution">
    <text evidence="15">The sequence shown here is derived from an EMBL/GenBank/DDBJ whole genome shotgun (WGS) entry which is preliminary data.</text>
</comment>
<dbReference type="GO" id="GO:0031969">
    <property type="term" value="C:chloroplast membrane"/>
    <property type="evidence" value="ECO:0007669"/>
    <property type="project" value="UniProtKB-SubCell"/>
</dbReference>
<keyword evidence="4" id="KW-0934">Plastid</keyword>
<keyword evidence="6 14" id="KW-0812">Transmembrane</keyword>
<evidence type="ECO:0000256" key="12">
    <source>
        <dbReference type="ARBA" id="ARBA00039024"/>
    </source>
</evidence>
<evidence type="ECO:0000256" key="9">
    <source>
        <dbReference type="ARBA" id="ARBA00022989"/>
    </source>
</evidence>
<evidence type="ECO:0000256" key="8">
    <source>
        <dbReference type="ARBA" id="ARBA00022946"/>
    </source>
</evidence>
<dbReference type="OrthoDB" id="5673at2759"/>
<comment type="pathway">
    <text evidence="11">Cofactor biosynthesis; tocopherol biosynthesis.</text>
</comment>
<dbReference type="PANTHER" id="PTHR32523:SF8">
    <property type="entry name" value="DOLICHOL KINASE"/>
    <property type="match status" value="1"/>
</dbReference>
<evidence type="ECO:0000256" key="10">
    <source>
        <dbReference type="ARBA" id="ARBA00023136"/>
    </source>
</evidence>
<feature type="transmembrane region" description="Helical" evidence="14">
    <location>
        <begin position="60"/>
        <end position="85"/>
    </location>
</feature>
<evidence type="ECO:0000256" key="7">
    <source>
        <dbReference type="ARBA" id="ARBA00022777"/>
    </source>
</evidence>
<dbReference type="InterPro" id="IPR039606">
    <property type="entry name" value="Phytol/farnesol_kinase"/>
</dbReference>
<comment type="catalytic activity">
    <reaction evidence="13">
        <text>phytol + CTP = phytyl phosphate + CDP + H(+)</text>
        <dbReference type="Rhea" id="RHEA:38055"/>
        <dbReference type="ChEBI" id="CHEBI:15378"/>
        <dbReference type="ChEBI" id="CHEBI:17327"/>
        <dbReference type="ChEBI" id="CHEBI:37563"/>
        <dbReference type="ChEBI" id="CHEBI:58069"/>
        <dbReference type="ChEBI" id="CHEBI:75483"/>
        <dbReference type="EC" id="2.7.1.182"/>
    </reaction>
</comment>
<dbReference type="GO" id="GO:0010189">
    <property type="term" value="P:vitamin E biosynthetic process"/>
    <property type="evidence" value="ECO:0007669"/>
    <property type="project" value="TreeGrafter"/>
</dbReference>
<feature type="transmembrane region" description="Helical" evidence="14">
    <location>
        <begin position="189"/>
        <end position="208"/>
    </location>
</feature>
<reference evidence="16" key="1">
    <citation type="journal article" date="2019" name="Curr. Biol.">
        <title>Genome Sequence of Striga asiatica Provides Insight into the Evolution of Plant Parasitism.</title>
        <authorList>
            <person name="Yoshida S."/>
            <person name="Kim S."/>
            <person name="Wafula E.K."/>
            <person name="Tanskanen J."/>
            <person name="Kim Y.M."/>
            <person name="Honaas L."/>
            <person name="Yang Z."/>
            <person name="Spallek T."/>
            <person name="Conn C.E."/>
            <person name="Ichihashi Y."/>
            <person name="Cheong K."/>
            <person name="Cui S."/>
            <person name="Der J.P."/>
            <person name="Gundlach H."/>
            <person name="Jiao Y."/>
            <person name="Hori C."/>
            <person name="Ishida J.K."/>
            <person name="Kasahara H."/>
            <person name="Kiba T."/>
            <person name="Kim M.S."/>
            <person name="Koo N."/>
            <person name="Laohavisit A."/>
            <person name="Lee Y.H."/>
            <person name="Lumba S."/>
            <person name="McCourt P."/>
            <person name="Mortimer J.C."/>
            <person name="Mutuku J.M."/>
            <person name="Nomura T."/>
            <person name="Sasaki-Sekimoto Y."/>
            <person name="Seto Y."/>
            <person name="Wang Y."/>
            <person name="Wakatake T."/>
            <person name="Sakakibara H."/>
            <person name="Demura T."/>
            <person name="Yamaguchi S."/>
            <person name="Yoneyama K."/>
            <person name="Manabe R.I."/>
            <person name="Nelson D.C."/>
            <person name="Schulman A.H."/>
            <person name="Timko M.P."/>
            <person name="dePamphilis C.W."/>
            <person name="Choi D."/>
            <person name="Shirasu K."/>
        </authorList>
    </citation>
    <scope>NUCLEOTIDE SEQUENCE [LARGE SCALE GENOMIC DNA]</scope>
    <source>
        <strain evidence="16">cv. UVA1</strain>
    </source>
</reference>
<keyword evidence="8" id="KW-0809">Transit peptide</keyword>
<keyword evidence="7 15" id="KW-0418">Kinase</keyword>
<dbReference type="PANTHER" id="PTHR32523">
    <property type="entry name" value="PHYTOL KINASE 1, CHLOROPLASTIC"/>
    <property type="match status" value="1"/>
</dbReference>
<dbReference type="AlphaFoldDB" id="A0A5A7R0M5"/>
<keyword evidence="3" id="KW-0150">Chloroplast</keyword>
<sequence length="295" mass="32396">MVLGVAMRLSLRAPPSVLHPPCFVSFRSPIPSSGPRLFPATLPPHILTKPSGRRLNISTAAGFGVAVLNDAGATTLALGGAYALVSTFDNLTRRGIIAQTFSRKLVHILSGLLFLASWPIFRYILFLLKDLDSTFYPLVHNFICSKRARYFASIVPFINCLRLLVNGLSLTTDEGLIKSVSREGKPEELLKGPLYYVLVLILCAVAFWRESPIGMITLSMIPLNSLTLRMLYYYAVLGYIQLEWIKTAKRVALVSLVATVVESLPITGIIDDNLSVPLVSIVTSFLVFGSSWSHV</sequence>
<evidence type="ECO:0000256" key="14">
    <source>
        <dbReference type="SAM" id="Phobius"/>
    </source>
</evidence>
<keyword evidence="16" id="KW-1185">Reference proteome</keyword>
<keyword evidence="10 14" id="KW-0472">Membrane</keyword>
<evidence type="ECO:0000256" key="11">
    <source>
        <dbReference type="ARBA" id="ARBA00024015"/>
    </source>
</evidence>
<keyword evidence="9 14" id="KW-1133">Transmembrane helix</keyword>
<evidence type="ECO:0000256" key="4">
    <source>
        <dbReference type="ARBA" id="ARBA00022640"/>
    </source>
</evidence>
<evidence type="ECO:0000313" key="15">
    <source>
        <dbReference type="EMBL" id="GER51235.1"/>
    </source>
</evidence>
<dbReference type="GO" id="GO:0010276">
    <property type="term" value="F:phytol kinase activity"/>
    <property type="evidence" value="ECO:0007669"/>
    <property type="project" value="UniProtKB-EC"/>
</dbReference>
<name>A0A5A7R0M5_STRAF</name>
<gene>
    <name evidence="15" type="ORF">STAS_28604</name>
</gene>
<feature type="transmembrane region" description="Helical" evidence="14">
    <location>
        <begin position="105"/>
        <end position="128"/>
    </location>
</feature>
<proteinExistence type="inferred from homology"/>
<keyword evidence="5" id="KW-0808">Transferase</keyword>
<evidence type="ECO:0000256" key="13">
    <source>
        <dbReference type="ARBA" id="ARBA00048889"/>
    </source>
</evidence>
<evidence type="ECO:0000256" key="3">
    <source>
        <dbReference type="ARBA" id="ARBA00022528"/>
    </source>
</evidence>
<comment type="subcellular location">
    <subcellularLocation>
        <location evidence="1">Plastid</location>
        <location evidence="1">Chloroplast membrane</location>
        <topology evidence="1">Multi-pass membrane protein</topology>
    </subcellularLocation>
</comment>